<evidence type="ECO:0000256" key="8">
    <source>
        <dbReference type="ARBA" id="ARBA00032824"/>
    </source>
</evidence>
<dbReference type="InterPro" id="IPR013766">
    <property type="entry name" value="Thioredoxin_domain"/>
</dbReference>
<evidence type="ECO:0000256" key="11">
    <source>
        <dbReference type="ARBA" id="ARBA00049091"/>
    </source>
</evidence>
<name>A0AAW9RHB5_9GAMM</name>
<dbReference type="Gene3D" id="3.40.30.10">
    <property type="entry name" value="Glutaredoxin"/>
    <property type="match status" value="1"/>
</dbReference>
<protein>
    <recommendedName>
        <fullName evidence="2">thioredoxin-dependent peroxiredoxin</fullName>
        <ecNumber evidence="2">1.11.1.24</ecNumber>
    </recommendedName>
    <alternativeName>
        <fullName evidence="8">Thioredoxin peroxidase</fullName>
    </alternativeName>
    <alternativeName>
        <fullName evidence="10">Thioredoxin-dependent peroxiredoxin Bcp</fullName>
    </alternativeName>
</protein>
<dbReference type="CDD" id="cd02970">
    <property type="entry name" value="PRX_like2"/>
    <property type="match status" value="1"/>
</dbReference>
<dbReference type="GO" id="GO:0045454">
    <property type="term" value="P:cell redox homeostasis"/>
    <property type="evidence" value="ECO:0007669"/>
    <property type="project" value="TreeGrafter"/>
</dbReference>
<dbReference type="AlphaFoldDB" id="A0AAW9RHB5"/>
<dbReference type="EC" id="1.11.1.24" evidence="2"/>
<dbReference type="PROSITE" id="PS51352">
    <property type="entry name" value="THIOREDOXIN_2"/>
    <property type="match status" value="1"/>
</dbReference>
<dbReference type="SUPFAM" id="SSF52833">
    <property type="entry name" value="Thioredoxin-like"/>
    <property type="match status" value="1"/>
</dbReference>
<dbReference type="Pfam" id="PF00578">
    <property type="entry name" value="AhpC-TSA"/>
    <property type="match status" value="1"/>
</dbReference>
<dbReference type="EMBL" id="JAZHOG010000012">
    <property type="protein sequence ID" value="MEJ8569176.1"/>
    <property type="molecule type" value="Genomic_DNA"/>
</dbReference>
<keyword evidence="4" id="KW-0049">Antioxidant</keyword>
<dbReference type="Proteomes" id="UP001359886">
    <property type="component" value="Unassembled WGS sequence"/>
</dbReference>
<keyword evidence="7" id="KW-0676">Redox-active center</keyword>
<proteinExistence type="inferred from homology"/>
<reference evidence="13 14" key="1">
    <citation type="submission" date="2024-02" db="EMBL/GenBank/DDBJ databases">
        <title>A novel Wenzhouxiangellaceae bacterium, isolated from coastal sediments.</title>
        <authorList>
            <person name="Du Z.-J."/>
            <person name="Ye Y.-Q."/>
            <person name="Zhang X.-Y."/>
        </authorList>
    </citation>
    <scope>NUCLEOTIDE SEQUENCE [LARGE SCALE GENOMIC DNA]</scope>
    <source>
        <strain evidence="13 14">CH-27</strain>
    </source>
</reference>
<sequence length="233" mass="26078">MTRTSYLLLITVFLQSLMIGGLMAEDSAPNGRGQIYEQAADVQPLLPGMKAPAFELRDAAGKPVSFDPDALAAPAILTFFRGGWCPYCNLHLAELRHAEAELEQMGYDLWFISMDRPELLYASLEDPGIGYTVYSDARLEAVRAFGIGYRMDEQSVERYRQHGLDLEEVSGESHHVLPAPSTFLVGTDGVIRFQYTNPDYQVRLHPDVLLAAARVNLEDQDERLKRARKSGKQ</sequence>
<keyword evidence="6" id="KW-1015">Disulfide bond</keyword>
<dbReference type="GO" id="GO:0005737">
    <property type="term" value="C:cytoplasm"/>
    <property type="evidence" value="ECO:0007669"/>
    <property type="project" value="TreeGrafter"/>
</dbReference>
<evidence type="ECO:0000259" key="12">
    <source>
        <dbReference type="PROSITE" id="PS51352"/>
    </source>
</evidence>
<evidence type="ECO:0000313" key="14">
    <source>
        <dbReference type="Proteomes" id="UP001359886"/>
    </source>
</evidence>
<dbReference type="GO" id="GO:0034599">
    <property type="term" value="P:cellular response to oxidative stress"/>
    <property type="evidence" value="ECO:0007669"/>
    <property type="project" value="TreeGrafter"/>
</dbReference>
<keyword evidence="14" id="KW-1185">Reference proteome</keyword>
<keyword evidence="3" id="KW-0575">Peroxidase</keyword>
<evidence type="ECO:0000256" key="1">
    <source>
        <dbReference type="ARBA" id="ARBA00003330"/>
    </source>
</evidence>
<dbReference type="RefSeq" id="WP_354696501.1">
    <property type="nucleotide sequence ID" value="NZ_JAZHOG010000012.1"/>
</dbReference>
<dbReference type="InterPro" id="IPR050924">
    <property type="entry name" value="Peroxiredoxin_BCP/PrxQ"/>
</dbReference>
<evidence type="ECO:0000256" key="5">
    <source>
        <dbReference type="ARBA" id="ARBA00023002"/>
    </source>
</evidence>
<comment type="catalytic activity">
    <reaction evidence="11">
        <text>a hydroperoxide + [thioredoxin]-dithiol = an alcohol + [thioredoxin]-disulfide + H2O</text>
        <dbReference type="Rhea" id="RHEA:62620"/>
        <dbReference type="Rhea" id="RHEA-COMP:10698"/>
        <dbReference type="Rhea" id="RHEA-COMP:10700"/>
        <dbReference type="ChEBI" id="CHEBI:15377"/>
        <dbReference type="ChEBI" id="CHEBI:29950"/>
        <dbReference type="ChEBI" id="CHEBI:30879"/>
        <dbReference type="ChEBI" id="CHEBI:35924"/>
        <dbReference type="ChEBI" id="CHEBI:50058"/>
        <dbReference type="EC" id="1.11.1.24"/>
    </reaction>
</comment>
<dbReference type="GO" id="GO:0008379">
    <property type="term" value="F:thioredoxin peroxidase activity"/>
    <property type="evidence" value="ECO:0007669"/>
    <property type="project" value="TreeGrafter"/>
</dbReference>
<evidence type="ECO:0000256" key="9">
    <source>
        <dbReference type="ARBA" id="ARBA00038489"/>
    </source>
</evidence>
<evidence type="ECO:0000256" key="10">
    <source>
        <dbReference type="ARBA" id="ARBA00042639"/>
    </source>
</evidence>
<evidence type="ECO:0000256" key="4">
    <source>
        <dbReference type="ARBA" id="ARBA00022862"/>
    </source>
</evidence>
<dbReference type="PANTHER" id="PTHR42801:SF7">
    <property type="entry name" value="SLL1159 PROTEIN"/>
    <property type="match status" value="1"/>
</dbReference>
<feature type="domain" description="Thioredoxin" evidence="12">
    <location>
        <begin position="45"/>
        <end position="218"/>
    </location>
</feature>
<keyword evidence="5" id="KW-0560">Oxidoreductase</keyword>
<comment type="similarity">
    <text evidence="9">Belongs to the peroxiredoxin family. BCP/PrxQ subfamily.</text>
</comment>
<comment type="caution">
    <text evidence="13">The sequence shown here is derived from an EMBL/GenBank/DDBJ whole genome shotgun (WGS) entry which is preliminary data.</text>
</comment>
<comment type="function">
    <text evidence="1">Thiol-specific peroxidase that catalyzes the reduction of hydrogen peroxide and organic hydroperoxides to water and alcohols, respectively. Plays a role in cell protection against oxidative stress by detoxifying peroxides and as sensor of hydrogen peroxide-mediated signaling events.</text>
</comment>
<dbReference type="InterPro" id="IPR000866">
    <property type="entry name" value="AhpC/TSA"/>
</dbReference>
<evidence type="ECO:0000256" key="6">
    <source>
        <dbReference type="ARBA" id="ARBA00023157"/>
    </source>
</evidence>
<evidence type="ECO:0000256" key="2">
    <source>
        <dbReference type="ARBA" id="ARBA00013017"/>
    </source>
</evidence>
<accession>A0AAW9RHB5</accession>
<evidence type="ECO:0000256" key="3">
    <source>
        <dbReference type="ARBA" id="ARBA00022559"/>
    </source>
</evidence>
<dbReference type="InterPro" id="IPR036249">
    <property type="entry name" value="Thioredoxin-like_sf"/>
</dbReference>
<evidence type="ECO:0000313" key="13">
    <source>
        <dbReference type="EMBL" id="MEJ8569176.1"/>
    </source>
</evidence>
<evidence type="ECO:0000256" key="7">
    <source>
        <dbReference type="ARBA" id="ARBA00023284"/>
    </source>
</evidence>
<dbReference type="PANTHER" id="PTHR42801">
    <property type="entry name" value="THIOREDOXIN-DEPENDENT PEROXIDE REDUCTASE"/>
    <property type="match status" value="1"/>
</dbReference>
<gene>
    <name evidence="13" type="ORF">V3330_16210</name>
</gene>
<organism evidence="13 14">
    <name type="scientific">Elongatibacter sediminis</name>
    <dbReference type="NCBI Taxonomy" id="3119006"/>
    <lineage>
        <taxon>Bacteria</taxon>
        <taxon>Pseudomonadati</taxon>
        <taxon>Pseudomonadota</taxon>
        <taxon>Gammaproteobacteria</taxon>
        <taxon>Chromatiales</taxon>
        <taxon>Wenzhouxiangellaceae</taxon>
        <taxon>Elongatibacter</taxon>
    </lineage>
</organism>